<evidence type="ECO:0000313" key="1">
    <source>
        <dbReference type="EMBL" id="KAG7603715.1"/>
    </source>
</evidence>
<dbReference type="AlphaFoldDB" id="A0A8T2CVX8"/>
<keyword evidence="2" id="KW-1185">Reference proteome</keyword>
<comment type="caution">
    <text evidence="1">The sequence shown here is derived from an EMBL/GenBank/DDBJ whole genome shotgun (WGS) entry which is preliminary data.</text>
</comment>
<dbReference type="EMBL" id="JAEFBK010000005">
    <property type="protein sequence ID" value="KAG7603715.1"/>
    <property type="molecule type" value="Genomic_DNA"/>
</dbReference>
<protein>
    <submittedName>
        <fullName evidence="1">Uncharacterized protein</fullName>
    </submittedName>
</protein>
<dbReference type="Proteomes" id="UP000694240">
    <property type="component" value="Chromosome 5"/>
</dbReference>
<accession>A0A8T2CVX8</accession>
<proteinExistence type="predicted"/>
<gene>
    <name evidence="1" type="ORF">ISN45_At05g026520</name>
</gene>
<reference evidence="1 2" key="1">
    <citation type="submission" date="2020-12" db="EMBL/GenBank/DDBJ databases">
        <title>Concerted genomic and epigenomic changes stabilize Arabidopsis allopolyploids.</title>
        <authorList>
            <person name="Chen Z."/>
        </authorList>
    </citation>
    <scope>NUCLEOTIDE SEQUENCE [LARGE SCALE GENOMIC DNA]</scope>
    <source>
        <strain evidence="1">Allo738</strain>
        <tissue evidence="1">Leaf</tissue>
    </source>
</reference>
<name>A0A8T2CVX8_9BRAS</name>
<organism evidence="1 2">
    <name type="scientific">Arabidopsis thaliana x Arabidopsis arenosa</name>
    <dbReference type="NCBI Taxonomy" id="1240361"/>
    <lineage>
        <taxon>Eukaryota</taxon>
        <taxon>Viridiplantae</taxon>
        <taxon>Streptophyta</taxon>
        <taxon>Embryophyta</taxon>
        <taxon>Tracheophyta</taxon>
        <taxon>Spermatophyta</taxon>
        <taxon>Magnoliopsida</taxon>
        <taxon>eudicotyledons</taxon>
        <taxon>Gunneridae</taxon>
        <taxon>Pentapetalae</taxon>
        <taxon>rosids</taxon>
        <taxon>malvids</taxon>
        <taxon>Brassicales</taxon>
        <taxon>Brassicaceae</taxon>
        <taxon>Camelineae</taxon>
        <taxon>Arabidopsis</taxon>
    </lineage>
</organism>
<evidence type="ECO:0000313" key="2">
    <source>
        <dbReference type="Proteomes" id="UP000694240"/>
    </source>
</evidence>
<sequence>MRLGSLPNKPVTTGDDYDSRYAAIYLTLPPLHNRNCIHEPNRRLRSKC</sequence>